<protein>
    <submittedName>
        <fullName evidence="1">Uncharacterized protein</fullName>
    </submittedName>
</protein>
<proteinExistence type="predicted"/>
<comment type="caution">
    <text evidence="1">The sequence shown here is derived from an EMBL/GenBank/DDBJ whole genome shotgun (WGS) entry which is preliminary data.</text>
</comment>
<evidence type="ECO:0000313" key="1">
    <source>
        <dbReference type="EMBL" id="CAD1480647.1"/>
    </source>
</evidence>
<organism evidence="1 2">
    <name type="scientific">Heterotrigona itama</name>
    <dbReference type="NCBI Taxonomy" id="395501"/>
    <lineage>
        <taxon>Eukaryota</taxon>
        <taxon>Metazoa</taxon>
        <taxon>Ecdysozoa</taxon>
        <taxon>Arthropoda</taxon>
        <taxon>Hexapoda</taxon>
        <taxon>Insecta</taxon>
        <taxon>Pterygota</taxon>
        <taxon>Neoptera</taxon>
        <taxon>Endopterygota</taxon>
        <taxon>Hymenoptera</taxon>
        <taxon>Apocrita</taxon>
        <taxon>Aculeata</taxon>
        <taxon>Apoidea</taxon>
        <taxon>Anthophila</taxon>
        <taxon>Apidae</taxon>
        <taxon>Heterotrigona</taxon>
    </lineage>
</organism>
<evidence type="ECO:0000313" key="2">
    <source>
        <dbReference type="Proteomes" id="UP000752696"/>
    </source>
</evidence>
<dbReference type="EMBL" id="CAJDYZ010012369">
    <property type="protein sequence ID" value="CAD1480647.1"/>
    <property type="molecule type" value="Genomic_DNA"/>
</dbReference>
<dbReference type="Proteomes" id="UP000752696">
    <property type="component" value="Unassembled WGS sequence"/>
</dbReference>
<dbReference type="AlphaFoldDB" id="A0A6V7HMU8"/>
<reference evidence="1" key="1">
    <citation type="submission" date="2020-07" db="EMBL/GenBank/DDBJ databases">
        <authorList>
            <person name="Nazaruddin N."/>
        </authorList>
    </citation>
    <scope>NUCLEOTIDE SEQUENCE</scope>
</reference>
<name>A0A6V7HMU8_9HYME</name>
<gene>
    <name evidence="1" type="ORF">MHI_LOCUS955250</name>
</gene>
<sequence>MRNDTHGCARVSAEIELPLCDCCDESEAGLYHLASTVFQLNAATKYNLHVKG</sequence>
<accession>A0A6V7HMU8</accession>
<keyword evidence="2" id="KW-1185">Reference proteome</keyword>